<protein>
    <submittedName>
        <fullName evidence="1">Uncharacterized protein</fullName>
    </submittedName>
</protein>
<accession>A0AAD6AAL6</accession>
<dbReference type="EMBL" id="JAPTMU010000131">
    <property type="protein sequence ID" value="KAJ4921272.1"/>
    <property type="molecule type" value="Genomic_DNA"/>
</dbReference>
<name>A0AAD6AAL6_9TELE</name>
<evidence type="ECO:0000313" key="1">
    <source>
        <dbReference type="EMBL" id="KAJ4921272.1"/>
    </source>
</evidence>
<comment type="caution">
    <text evidence="1">The sequence shown here is derived from an EMBL/GenBank/DDBJ whole genome shotgun (WGS) entry which is preliminary data.</text>
</comment>
<dbReference type="AlphaFoldDB" id="A0AAD6AAL6"/>
<dbReference type="Proteomes" id="UP001219934">
    <property type="component" value="Unassembled WGS sequence"/>
</dbReference>
<gene>
    <name evidence="1" type="ORF">JOQ06_007884</name>
</gene>
<evidence type="ECO:0000313" key="2">
    <source>
        <dbReference type="Proteomes" id="UP001219934"/>
    </source>
</evidence>
<organism evidence="1 2">
    <name type="scientific">Pogonophryne albipinna</name>
    <dbReference type="NCBI Taxonomy" id="1090488"/>
    <lineage>
        <taxon>Eukaryota</taxon>
        <taxon>Metazoa</taxon>
        <taxon>Chordata</taxon>
        <taxon>Craniata</taxon>
        <taxon>Vertebrata</taxon>
        <taxon>Euteleostomi</taxon>
        <taxon>Actinopterygii</taxon>
        <taxon>Neopterygii</taxon>
        <taxon>Teleostei</taxon>
        <taxon>Neoteleostei</taxon>
        <taxon>Acanthomorphata</taxon>
        <taxon>Eupercaria</taxon>
        <taxon>Perciformes</taxon>
        <taxon>Notothenioidei</taxon>
        <taxon>Pogonophryne</taxon>
    </lineage>
</organism>
<reference evidence="1" key="1">
    <citation type="submission" date="2022-11" db="EMBL/GenBank/DDBJ databases">
        <title>Chromosome-level genome of Pogonophryne albipinna.</title>
        <authorList>
            <person name="Jo E."/>
        </authorList>
    </citation>
    <scope>NUCLEOTIDE SEQUENCE</scope>
    <source>
        <strain evidence="1">SGF0006</strain>
        <tissue evidence="1">Muscle</tissue>
    </source>
</reference>
<sequence>MYFFEHSEGRTPCLPLPSKQTTCYGVSIKLAGRCWSSVQDQSAAPLQTRKIKVITLLRKTRAHLQVQSEVLSEGMGFQTVEEFNKGFFHMLPLTVTENMQGKRILEMRTI</sequence>
<keyword evidence="2" id="KW-1185">Reference proteome</keyword>
<proteinExistence type="predicted"/>